<dbReference type="PANTHER" id="PTHR47396:SF1">
    <property type="entry name" value="ATP-DEPENDENT HELICASE IRC3-RELATED"/>
    <property type="match status" value="1"/>
</dbReference>
<dbReference type="GO" id="GO:0004386">
    <property type="term" value="F:helicase activity"/>
    <property type="evidence" value="ECO:0007669"/>
    <property type="project" value="UniProtKB-KW"/>
</dbReference>
<accession>A0A9N9GXP8</accession>
<organism evidence="3 4">
    <name type="scientific">Ambispora leptoticha</name>
    <dbReference type="NCBI Taxonomy" id="144679"/>
    <lineage>
        <taxon>Eukaryota</taxon>
        <taxon>Fungi</taxon>
        <taxon>Fungi incertae sedis</taxon>
        <taxon>Mucoromycota</taxon>
        <taxon>Glomeromycotina</taxon>
        <taxon>Glomeromycetes</taxon>
        <taxon>Archaeosporales</taxon>
        <taxon>Ambisporaceae</taxon>
        <taxon>Ambispora</taxon>
    </lineage>
</organism>
<dbReference type="SUPFAM" id="SSF52540">
    <property type="entry name" value="P-loop containing nucleoside triphosphate hydrolases"/>
    <property type="match status" value="2"/>
</dbReference>
<keyword evidence="1" id="KW-0547">Nucleotide-binding</keyword>
<keyword evidence="1" id="KW-0378">Hydrolase</keyword>
<keyword evidence="1" id="KW-0067">ATP-binding</keyword>
<keyword evidence="4" id="KW-1185">Reference proteome</keyword>
<dbReference type="EMBL" id="CAJVPS010007708">
    <property type="protein sequence ID" value="CAG8637201.1"/>
    <property type="molecule type" value="Genomic_DNA"/>
</dbReference>
<dbReference type="GO" id="GO:0005524">
    <property type="term" value="F:ATP binding"/>
    <property type="evidence" value="ECO:0007669"/>
    <property type="project" value="InterPro"/>
</dbReference>
<dbReference type="AlphaFoldDB" id="A0A9N9GXP8"/>
<dbReference type="Gene3D" id="3.40.50.300">
    <property type="entry name" value="P-loop containing nucleotide triphosphate hydrolases"/>
    <property type="match status" value="1"/>
</dbReference>
<reference evidence="3" key="1">
    <citation type="submission" date="2021-06" db="EMBL/GenBank/DDBJ databases">
        <authorList>
            <person name="Kallberg Y."/>
            <person name="Tangrot J."/>
            <person name="Rosling A."/>
        </authorList>
    </citation>
    <scope>NUCLEOTIDE SEQUENCE</scope>
    <source>
        <strain evidence="3">FL130A</strain>
    </source>
</reference>
<dbReference type="GO" id="GO:0016787">
    <property type="term" value="F:hydrolase activity"/>
    <property type="evidence" value="ECO:0007669"/>
    <property type="project" value="InterPro"/>
</dbReference>
<dbReference type="InterPro" id="IPR006935">
    <property type="entry name" value="Helicase/UvrB_N"/>
</dbReference>
<dbReference type="Proteomes" id="UP000789508">
    <property type="component" value="Unassembled WGS sequence"/>
</dbReference>
<evidence type="ECO:0000313" key="3">
    <source>
        <dbReference type="EMBL" id="CAG8637201.1"/>
    </source>
</evidence>
<name>A0A9N9GXP8_9GLOM</name>
<dbReference type="PANTHER" id="PTHR47396">
    <property type="entry name" value="TYPE I RESTRICTION ENZYME ECOKI R PROTEIN"/>
    <property type="match status" value="1"/>
</dbReference>
<evidence type="ECO:0000313" key="4">
    <source>
        <dbReference type="Proteomes" id="UP000789508"/>
    </source>
</evidence>
<comment type="caution">
    <text evidence="3">The sequence shown here is derived from an EMBL/GenBank/DDBJ whole genome shotgun (WGS) entry which is preliminary data.</text>
</comment>
<dbReference type="GO" id="GO:0003677">
    <property type="term" value="F:DNA binding"/>
    <property type="evidence" value="ECO:0007669"/>
    <property type="project" value="InterPro"/>
</dbReference>
<dbReference type="GO" id="GO:0005829">
    <property type="term" value="C:cytosol"/>
    <property type="evidence" value="ECO:0007669"/>
    <property type="project" value="TreeGrafter"/>
</dbReference>
<feature type="domain" description="Helicase/UvrB N-terminal" evidence="2">
    <location>
        <begin position="1"/>
        <end position="166"/>
    </location>
</feature>
<protein>
    <submittedName>
        <fullName evidence="3">13051_t:CDS:1</fullName>
    </submittedName>
</protein>
<dbReference type="InterPro" id="IPR050742">
    <property type="entry name" value="Helicase_Restrict-Modif_Enz"/>
</dbReference>
<evidence type="ECO:0000256" key="1">
    <source>
        <dbReference type="ARBA" id="ARBA00022806"/>
    </source>
</evidence>
<sequence length="539" mass="62618">MATGSGKTLMMAGLILYLYQQGYHNFLFFVNSTNIIDKTRGNFLNDISIKYLFNKALVLDGKKISLKEVENFQTTNEEGINICFSTIQNLHSRLNIPRENSLTYEDFQEQKIVLISDEAHHINVETKAKVQTGTSGEITVNGQISQEEKEELANPQNVLLEFTATVDFNNPSILKKYAERLIYDYPLKKFREDGYSKEVKVLQTDAGLFDRALQAVLLSQYRRKIFEKNKLLIKPVIIFKSKTINESKIFEEEFIKGIRKLNSEKLNEIKVNTQDDTLKKVFEYLENNKISLENFVIELQEDFSPEKTISVNSKEESYEKQIAVNTLEDPNNEYRVIFAVDKLNEGPTTIREAQLIGRGARYCPFKTNDSDNAYQRKFDRDIQNEMRICEELYYHSTYNPRYIQELTSALVKTGILPERAVEKKLFIKKDFKNTKFFKTGILFLNEKEKYSRKDVFGLPSSVRDTTYKASFFFNLKKHFPNLDSLDEFIFQEKYLRDIKIVVSGLKSQFERSLNADEQLTIAVKALEQIATNLSTKNLE</sequence>
<evidence type="ECO:0000259" key="2">
    <source>
        <dbReference type="Pfam" id="PF04851"/>
    </source>
</evidence>
<proteinExistence type="predicted"/>
<dbReference type="Pfam" id="PF04851">
    <property type="entry name" value="ResIII"/>
    <property type="match status" value="1"/>
</dbReference>
<dbReference type="OrthoDB" id="2409532at2759"/>
<dbReference type="InterPro" id="IPR027417">
    <property type="entry name" value="P-loop_NTPase"/>
</dbReference>
<keyword evidence="1" id="KW-0347">Helicase</keyword>
<gene>
    <name evidence="3" type="ORF">ALEPTO_LOCUS9582</name>
</gene>